<keyword evidence="2" id="KW-1185">Reference proteome</keyword>
<evidence type="ECO:0000313" key="2">
    <source>
        <dbReference type="Proteomes" id="UP000183257"/>
    </source>
</evidence>
<dbReference type="AlphaFoldDB" id="A0A1K1PN63"/>
<organism evidence="1 2">
    <name type="scientific">Cellulophaga fucicola</name>
    <dbReference type="NCBI Taxonomy" id="76595"/>
    <lineage>
        <taxon>Bacteria</taxon>
        <taxon>Pseudomonadati</taxon>
        <taxon>Bacteroidota</taxon>
        <taxon>Flavobacteriia</taxon>
        <taxon>Flavobacteriales</taxon>
        <taxon>Flavobacteriaceae</taxon>
        <taxon>Cellulophaga</taxon>
    </lineage>
</organism>
<name>A0A1K1PN63_9FLAO</name>
<dbReference type="EMBL" id="FPIY01000002">
    <property type="protein sequence ID" value="SFW49136.1"/>
    <property type="molecule type" value="Genomic_DNA"/>
</dbReference>
<protein>
    <submittedName>
        <fullName evidence="1">Uncharacterized protein</fullName>
    </submittedName>
</protein>
<sequence length="124" mass="14617">MSLGVVKIKYKMKTNQKILEEFGRILITSVFDLNYRVLKNNLDKNLKSGQLDKKINSQSKEAYENALFSFLNFFEENEQFKIVYEEEGKQVNLLEISEMLKAEIHGKDGWIEQFSEELKKENDN</sequence>
<proteinExistence type="predicted"/>
<dbReference type="Proteomes" id="UP000183257">
    <property type="component" value="Unassembled WGS sequence"/>
</dbReference>
<dbReference type="STRING" id="76595.SAMN05660313_02047"/>
<gene>
    <name evidence="1" type="ORF">SAMN05660313_02047</name>
</gene>
<reference evidence="2" key="1">
    <citation type="submission" date="2016-11" db="EMBL/GenBank/DDBJ databases">
        <authorList>
            <person name="Varghese N."/>
            <person name="Submissions S."/>
        </authorList>
    </citation>
    <scope>NUCLEOTIDE SEQUENCE [LARGE SCALE GENOMIC DNA]</scope>
    <source>
        <strain evidence="2">DSM 24786</strain>
    </source>
</reference>
<accession>A0A1K1PN63</accession>
<evidence type="ECO:0000313" key="1">
    <source>
        <dbReference type="EMBL" id="SFW49136.1"/>
    </source>
</evidence>